<dbReference type="PROSITE" id="PS50835">
    <property type="entry name" value="IG_LIKE"/>
    <property type="match status" value="1"/>
</dbReference>
<dbReference type="InterPro" id="IPR035986">
    <property type="entry name" value="PKD_dom_sf"/>
</dbReference>
<proteinExistence type="predicted"/>
<dbReference type="EMBL" id="VSSQ01000107">
    <property type="protein sequence ID" value="MPL77498.1"/>
    <property type="molecule type" value="Genomic_DNA"/>
</dbReference>
<reference evidence="2" key="1">
    <citation type="submission" date="2019-08" db="EMBL/GenBank/DDBJ databases">
        <authorList>
            <person name="Kucharzyk K."/>
            <person name="Murdoch R.W."/>
            <person name="Higgins S."/>
            <person name="Loffler F."/>
        </authorList>
    </citation>
    <scope>NUCLEOTIDE SEQUENCE</scope>
</reference>
<sequence>MILKYAIVLQDPNHTVSNQPRFTLAILGESGRIEDDLCGYTNFYASGELGWNSATTSFGNVIWKDWTTMGVDLAQYHGQRIAIKLTTYDCEEGGHFGYAYFTLNCERKDDIQSTCGNVDSTTLTAPNGFYYKWYKEGEETNIISTQRQITVLVDNTTFYCKCISKESEYCYVLMKFVAERLYPFAQFSYSVNSCTREVTFINTSIISNSETYPNGYKHIDSIQWIFHNDSISTLDTVRFTYDSLGIYQVKLIASMNNGDCVDTVIQNIVIEPFYIDTIRAEICSGEIYNHNGFEESEQGIYTNRFVTEEGCDSVVVLNLKVWEIYNQIIYDTMCEGGIYNSYGFSCTKPDVYVQNLESIHSCDSIITLYLSEKQLYEDFSVIEDKYIEAEDYPIIIDATCESCLAYFWNTGSTNPIIHITYPGSYYLSIYTDCGTIYDSVLVVSPEIPLFLPNSFTPLLDKNNTFFPIYANQDKVTIELFEIYNRWGDRIYSSTSIPWDGKYQNNVVSAGVYVWHLVYKTKYSGDTTYKKSGYIHLIR</sequence>
<protein>
    <recommendedName>
        <fullName evidence="1">Ig-like domain-containing protein</fullName>
    </recommendedName>
</protein>
<dbReference type="InterPro" id="IPR013783">
    <property type="entry name" value="Ig-like_fold"/>
</dbReference>
<dbReference type="SUPFAM" id="SSF49299">
    <property type="entry name" value="PKD domain"/>
    <property type="match status" value="1"/>
</dbReference>
<dbReference type="InterPro" id="IPR007110">
    <property type="entry name" value="Ig-like_dom"/>
</dbReference>
<gene>
    <name evidence="2" type="ORF">SDC9_23354</name>
</gene>
<name>A0A644UET0_9ZZZZ</name>
<evidence type="ECO:0000313" key="2">
    <source>
        <dbReference type="EMBL" id="MPL77498.1"/>
    </source>
</evidence>
<evidence type="ECO:0000259" key="1">
    <source>
        <dbReference type="PROSITE" id="PS50835"/>
    </source>
</evidence>
<feature type="domain" description="Ig-like" evidence="1">
    <location>
        <begin position="79"/>
        <end position="160"/>
    </location>
</feature>
<accession>A0A644UET0</accession>
<organism evidence="2">
    <name type="scientific">bioreactor metagenome</name>
    <dbReference type="NCBI Taxonomy" id="1076179"/>
    <lineage>
        <taxon>unclassified sequences</taxon>
        <taxon>metagenomes</taxon>
        <taxon>ecological metagenomes</taxon>
    </lineage>
</organism>
<dbReference type="AlphaFoldDB" id="A0A644UET0"/>
<dbReference type="Pfam" id="PF13585">
    <property type="entry name" value="CHU_C"/>
    <property type="match status" value="1"/>
</dbReference>
<dbReference type="Gene3D" id="2.60.40.10">
    <property type="entry name" value="Immunoglobulins"/>
    <property type="match status" value="1"/>
</dbReference>
<comment type="caution">
    <text evidence="2">The sequence shown here is derived from an EMBL/GenBank/DDBJ whole genome shotgun (WGS) entry which is preliminary data.</text>
</comment>